<evidence type="ECO:0000313" key="7">
    <source>
        <dbReference type="Proteomes" id="UP000095284"/>
    </source>
</evidence>
<feature type="active site" description="Proton donor" evidence="1">
    <location>
        <position position="51"/>
    </location>
</feature>
<evidence type="ECO:0000313" key="6">
    <source>
        <dbReference type="EMBL" id="CAG9094535.1"/>
    </source>
</evidence>
<dbReference type="PROSITE" id="PS00062">
    <property type="entry name" value="ALDOKETO_REDUCTASE_2"/>
    <property type="match status" value="1"/>
</dbReference>
<dbReference type="Proteomes" id="UP000582659">
    <property type="component" value="Unassembled WGS sequence"/>
</dbReference>
<sequence length="318" mass="35796">MTSKAFVTLSNGLKMPSLGLGSWQSNAGEVGAAVKLALDAGYKHIDTAAMYQNEEEIGGALQEYFQAGKLQRQDVFITSKLWCSHNRPEHVEGALKDSLKKLKTDYVDLYLIHQPVTFNPEMTEQDRSVTVEDTWQGIAGVYKQGLTRAVGVSNFNEEQIERILKSSDVAVHSSQVELHLYFQQKTHVEFCKKHSIAVTAYAPIGSPGRLNFVLPNGRLMEWPVAEQPMANQEVLKLAKKYNKSPAQILLRHLLQNNIAVIPKSVTPKRIQENAQIFDFELTVDEVKTLNSQPQGSRFFLMDFMAGHPEDPWKSERPQ</sequence>
<dbReference type="InterPro" id="IPR020471">
    <property type="entry name" value="AKR"/>
</dbReference>
<gene>
    <name evidence="5" type="ORF">BXYJ_LOCUS3442</name>
</gene>
<dbReference type="EMBL" id="CAJFCV020000002">
    <property type="protein sequence ID" value="CAG9094535.1"/>
    <property type="molecule type" value="Genomic_DNA"/>
</dbReference>
<dbReference type="InterPro" id="IPR036812">
    <property type="entry name" value="NAD(P)_OxRdtase_dom_sf"/>
</dbReference>
<dbReference type="OrthoDB" id="416253at2759"/>
<proteinExistence type="predicted"/>
<dbReference type="WBParaSite" id="BXY_1064200.1">
    <property type="protein sequence ID" value="BXY_1064200.1"/>
    <property type="gene ID" value="BXY_1064200"/>
</dbReference>
<accession>A0A1I7SC91</accession>
<dbReference type="GO" id="GO:0016491">
    <property type="term" value="F:oxidoreductase activity"/>
    <property type="evidence" value="ECO:0007669"/>
    <property type="project" value="InterPro"/>
</dbReference>
<dbReference type="Pfam" id="PF00248">
    <property type="entry name" value="Aldo_ket_red"/>
    <property type="match status" value="1"/>
</dbReference>
<protein>
    <submittedName>
        <fullName evidence="5">(pine wood nematode) hypothetical protein</fullName>
    </submittedName>
    <submittedName>
        <fullName evidence="9">Aldo_ket_red domain-containing protein</fullName>
    </submittedName>
</protein>
<dbReference type="PIRSF" id="PIRSF000097">
    <property type="entry name" value="AKR"/>
    <property type="match status" value="1"/>
</dbReference>
<feature type="binding site" evidence="2">
    <location>
        <position position="113"/>
    </location>
    <ligand>
        <name>substrate</name>
    </ligand>
</feature>
<dbReference type="FunFam" id="3.20.20.100:FF:000029">
    <property type="entry name" value="Aldo-keto reductase"/>
    <property type="match status" value="1"/>
</dbReference>
<dbReference type="eggNOG" id="KOG1577">
    <property type="taxonomic scope" value="Eukaryota"/>
</dbReference>
<reference evidence="9" key="1">
    <citation type="submission" date="2016-11" db="UniProtKB">
        <authorList>
            <consortium name="WormBaseParasite"/>
        </authorList>
    </citation>
    <scope>IDENTIFICATION</scope>
</reference>
<evidence type="ECO:0000256" key="2">
    <source>
        <dbReference type="PIRSR" id="PIRSR000097-2"/>
    </source>
</evidence>
<reference evidence="6" key="2">
    <citation type="submission" date="2020-08" db="EMBL/GenBank/DDBJ databases">
        <authorList>
            <person name="Kikuchi T."/>
        </authorList>
    </citation>
    <scope>NUCLEOTIDE SEQUENCE</scope>
    <source>
        <strain evidence="5">Ka4C1</strain>
    </source>
</reference>
<dbReference type="InterPro" id="IPR018170">
    <property type="entry name" value="Aldo/ket_reductase_CS"/>
</dbReference>
<name>A0A1I7SC91_BURXY</name>
<dbReference type="Proteomes" id="UP000095284">
    <property type="component" value="Unplaced"/>
</dbReference>
<evidence type="ECO:0000313" key="5">
    <source>
        <dbReference type="EMBL" id="CAD5214263.1"/>
    </source>
</evidence>
<feature type="domain" description="NADP-dependent oxidoreductase" evidence="4">
    <location>
        <begin position="18"/>
        <end position="290"/>
    </location>
</feature>
<dbReference type="PRINTS" id="PR00069">
    <property type="entry name" value="ALDKETRDTASE"/>
</dbReference>
<dbReference type="InterPro" id="IPR023210">
    <property type="entry name" value="NADP_OxRdtase_dom"/>
</dbReference>
<dbReference type="Proteomes" id="UP000659654">
    <property type="component" value="Unassembled WGS sequence"/>
</dbReference>
<dbReference type="Gene3D" id="3.20.20.100">
    <property type="entry name" value="NADP-dependent oxidoreductase domain"/>
    <property type="match status" value="1"/>
</dbReference>
<evidence type="ECO:0000256" key="3">
    <source>
        <dbReference type="PIRSR" id="PIRSR000097-3"/>
    </source>
</evidence>
<dbReference type="EMBL" id="CAJFDI010000002">
    <property type="protein sequence ID" value="CAD5214263.1"/>
    <property type="molecule type" value="Genomic_DNA"/>
</dbReference>
<evidence type="ECO:0000259" key="4">
    <source>
        <dbReference type="Pfam" id="PF00248"/>
    </source>
</evidence>
<dbReference type="PANTHER" id="PTHR11732">
    <property type="entry name" value="ALDO/KETO REDUCTASE"/>
    <property type="match status" value="1"/>
</dbReference>
<keyword evidence="8" id="KW-1185">Reference proteome</keyword>
<evidence type="ECO:0000313" key="9">
    <source>
        <dbReference type="WBParaSite" id="BXY_1064200.1"/>
    </source>
</evidence>
<evidence type="ECO:0000256" key="1">
    <source>
        <dbReference type="PIRSR" id="PIRSR000097-1"/>
    </source>
</evidence>
<dbReference type="SMR" id="A0A1I7SC91"/>
<dbReference type="SUPFAM" id="SSF51430">
    <property type="entry name" value="NAD(P)-linked oxidoreductase"/>
    <property type="match status" value="1"/>
</dbReference>
<evidence type="ECO:0000313" key="8">
    <source>
        <dbReference type="Proteomes" id="UP000659654"/>
    </source>
</evidence>
<organism evidence="7 9">
    <name type="scientific">Bursaphelenchus xylophilus</name>
    <name type="common">Pinewood nematode worm</name>
    <name type="synonym">Aphelenchoides xylophilus</name>
    <dbReference type="NCBI Taxonomy" id="6326"/>
    <lineage>
        <taxon>Eukaryota</taxon>
        <taxon>Metazoa</taxon>
        <taxon>Ecdysozoa</taxon>
        <taxon>Nematoda</taxon>
        <taxon>Chromadorea</taxon>
        <taxon>Rhabditida</taxon>
        <taxon>Tylenchina</taxon>
        <taxon>Tylenchomorpha</taxon>
        <taxon>Aphelenchoidea</taxon>
        <taxon>Aphelenchoididae</taxon>
        <taxon>Bursaphelenchus</taxon>
    </lineage>
</organism>
<dbReference type="PROSITE" id="PS00063">
    <property type="entry name" value="ALDOKETO_REDUCTASE_3"/>
    <property type="match status" value="1"/>
</dbReference>
<dbReference type="AlphaFoldDB" id="A0A1I7SC91"/>
<feature type="site" description="Lowers pKa of active site Tyr" evidence="3">
    <location>
        <position position="80"/>
    </location>
</feature>